<dbReference type="InterPro" id="IPR052061">
    <property type="entry name" value="PTE-AB_protein"/>
</dbReference>
<dbReference type="EMBL" id="SKBQ01000006">
    <property type="protein sequence ID" value="TPX09194.1"/>
    <property type="molecule type" value="Genomic_DNA"/>
</dbReference>
<evidence type="ECO:0000313" key="2">
    <source>
        <dbReference type="EMBL" id="TPX09194.1"/>
    </source>
</evidence>
<keyword evidence="3" id="KW-1185">Reference proteome</keyword>
<evidence type="ECO:0000313" key="1">
    <source>
        <dbReference type="EMBL" id="TPX09084.1"/>
    </source>
</evidence>
<dbReference type="InParanoid" id="A0A507ARP9"/>
<evidence type="ECO:0000313" key="3">
    <source>
        <dbReference type="Proteomes" id="UP000319257"/>
    </source>
</evidence>
<dbReference type="Proteomes" id="UP000319257">
    <property type="component" value="Unassembled WGS sequence"/>
</dbReference>
<reference evidence="2 3" key="1">
    <citation type="submission" date="2019-06" db="EMBL/GenBank/DDBJ databases">
        <title>Draft genome sequence of the filamentous fungus Phialemoniopsis curvata isolated from diesel fuel.</title>
        <authorList>
            <person name="Varaljay V.A."/>
            <person name="Lyon W.J."/>
            <person name="Crouch A.L."/>
            <person name="Drake C.E."/>
            <person name="Hollomon J.M."/>
            <person name="Nadeau L.J."/>
            <person name="Nunn H.S."/>
            <person name="Stevenson B.S."/>
            <person name="Bojanowski C.L."/>
            <person name="Crookes-Goodson W.J."/>
        </authorList>
    </citation>
    <scope>NUCLEOTIDE SEQUENCE [LARGE SCALE GENOMIC DNA]</scope>
    <source>
        <strain evidence="2 3">D216</strain>
    </source>
</reference>
<dbReference type="GeneID" id="41968991"/>
<dbReference type="Gene3D" id="3.10.129.10">
    <property type="entry name" value="Hotdog Thioesterase"/>
    <property type="match status" value="1"/>
</dbReference>
<dbReference type="InterPro" id="IPR029069">
    <property type="entry name" value="HotDog_dom_sf"/>
</dbReference>
<comment type="caution">
    <text evidence="2">The sequence shown here is derived from an EMBL/GenBank/DDBJ whole genome shotgun (WGS) entry which is preliminary data.</text>
</comment>
<dbReference type="RefSeq" id="XP_030990795.1">
    <property type="nucleotide sequence ID" value="XM_031135635.1"/>
</dbReference>
<dbReference type="PANTHER" id="PTHR47260">
    <property type="entry name" value="UPF0644 PROTEIN PB2B4.06"/>
    <property type="match status" value="1"/>
</dbReference>
<accession>A0A507ARP9</accession>
<evidence type="ECO:0008006" key="4">
    <source>
        <dbReference type="Google" id="ProtNLM"/>
    </source>
</evidence>
<protein>
    <recommendedName>
        <fullName evidence="4">Thioesterase domain-containing protein</fullName>
    </recommendedName>
</protein>
<dbReference type="CDD" id="cd03443">
    <property type="entry name" value="PaaI_thioesterase"/>
    <property type="match status" value="1"/>
</dbReference>
<dbReference type="EMBL" id="SKBQ01000006">
    <property type="protein sequence ID" value="TPX09084.1"/>
    <property type="molecule type" value="Genomic_DNA"/>
</dbReference>
<organism evidence="2 3">
    <name type="scientific">Thyridium curvatum</name>
    <dbReference type="NCBI Taxonomy" id="1093900"/>
    <lineage>
        <taxon>Eukaryota</taxon>
        <taxon>Fungi</taxon>
        <taxon>Dikarya</taxon>
        <taxon>Ascomycota</taxon>
        <taxon>Pezizomycotina</taxon>
        <taxon>Sordariomycetes</taxon>
        <taxon>Sordariomycetidae</taxon>
        <taxon>Thyridiales</taxon>
        <taxon>Thyridiaceae</taxon>
        <taxon>Thyridium</taxon>
    </lineage>
</organism>
<dbReference type="SUPFAM" id="SSF54637">
    <property type="entry name" value="Thioesterase/thiol ester dehydrase-isomerase"/>
    <property type="match status" value="1"/>
</dbReference>
<name>A0A507ARP9_9PEZI</name>
<gene>
    <name evidence="1" type="ORF">E0L32_001544</name>
    <name evidence="2" type="ORF">E0L32_001654</name>
</gene>
<dbReference type="AlphaFoldDB" id="A0A507ARP9"/>
<dbReference type="OrthoDB" id="506431at2759"/>
<sequence length="226" mass="25043">MAGPTVLPGAESELKHYLRFQWCRDQLMKEEVVIVPRLDKETDGRGSTGKLFSETLNTPATISNRIVIFHDPSIEPTSHPDSDSIWLPVTTCTVFYTLGDGVCGFGDICHGGIQSTLLDDVMGVFGIINARLQDGMIPSRPPGKFFPRNNPRMLNLAKKSIATQGIQVDFLRPLRAPTVIQVTVNLKDIEHDGNSFLVHGVIKDGKGREYAKAQARWVVFSGRRKL</sequence>
<dbReference type="PANTHER" id="PTHR47260:SF6">
    <property type="entry name" value="THIOESTERASE DOMAIN-CONTAINING PROTEIN"/>
    <property type="match status" value="1"/>
</dbReference>
<proteinExistence type="predicted"/>